<evidence type="ECO:0000256" key="6">
    <source>
        <dbReference type="ARBA" id="ARBA00022827"/>
    </source>
</evidence>
<reference evidence="14 15" key="1">
    <citation type="journal article" date="2021" name="bioRxiv">
        <title>Unraveling nitrogen, sulfur and carbon metabolic pathways and microbial community transcriptional responses to substrate deprivation and toxicity stresses in a bioreactor mimicking anoxic brackish coastal sediment conditions.</title>
        <authorList>
            <person name="Martins P.D."/>
            <person name="Echeveste M.J."/>
            <person name="Arshad A."/>
            <person name="Kurth J."/>
            <person name="Ouboter H."/>
            <person name="Jetten M.S.M."/>
            <person name="Welte C.U."/>
        </authorList>
    </citation>
    <scope>NUCLEOTIDE SEQUENCE [LARGE SCALE GENOMIC DNA]</scope>
    <source>
        <strain evidence="14">MAG_38</strain>
    </source>
</reference>
<feature type="binding site" evidence="12">
    <location>
        <position position="254"/>
    </location>
    <ligand>
        <name>[2Fe-2S] cluster</name>
        <dbReference type="ChEBI" id="CHEBI:190135"/>
    </ligand>
</feature>
<dbReference type="PANTHER" id="PTHR43513">
    <property type="entry name" value="DIHYDROOROTATE DEHYDROGENASE B (NAD(+)), ELECTRON TRANSFER SUBUNIT"/>
    <property type="match status" value="1"/>
</dbReference>
<feature type="non-terminal residue" evidence="14">
    <location>
        <position position="291"/>
    </location>
</feature>
<evidence type="ECO:0000256" key="3">
    <source>
        <dbReference type="ARBA" id="ARBA00022630"/>
    </source>
</evidence>
<dbReference type="PIRSF" id="PIRSF006816">
    <property type="entry name" value="Cyc3_hyd_g"/>
    <property type="match status" value="1"/>
</dbReference>
<feature type="domain" description="FAD-binding FR-type" evidence="13">
    <location>
        <begin position="3"/>
        <end position="125"/>
    </location>
</feature>
<keyword evidence="8 12" id="KW-0408">Iron</keyword>
<keyword evidence="4 12" id="KW-0001">2Fe-2S</keyword>
<keyword evidence="7" id="KW-0249">Electron transport</keyword>
<evidence type="ECO:0000256" key="12">
    <source>
        <dbReference type="PIRSR" id="PIRSR006816-2"/>
    </source>
</evidence>
<evidence type="ECO:0000256" key="5">
    <source>
        <dbReference type="ARBA" id="ARBA00022723"/>
    </source>
</evidence>
<comment type="cofactor">
    <cofactor evidence="11">
        <name>FAD</name>
        <dbReference type="ChEBI" id="CHEBI:57692"/>
    </cofactor>
    <text evidence="11">Binds 1 FAD per subunit.</text>
</comment>
<protein>
    <submittedName>
        <fullName evidence="14">Dihydroorotate dehydrogenase electron transfer subunit</fullName>
    </submittedName>
</protein>
<evidence type="ECO:0000256" key="4">
    <source>
        <dbReference type="ARBA" id="ARBA00022714"/>
    </source>
</evidence>
<proteinExistence type="inferred from homology"/>
<dbReference type="InterPro" id="IPR012165">
    <property type="entry name" value="Cyt_c3_hydrogenase_gsu"/>
</dbReference>
<accession>A0AAJ1ESY4</accession>
<dbReference type="EMBL" id="JAIOIU010000076">
    <property type="protein sequence ID" value="MBZ0159719.1"/>
    <property type="molecule type" value="Genomic_DNA"/>
</dbReference>
<dbReference type="Pfam" id="PF10418">
    <property type="entry name" value="DHODB_Fe-S_bind"/>
    <property type="match status" value="1"/>
</dbReference>
<dbReference type="Gene3D" id="3.40.50.80">
    <property type="entry name" value="Nucleotide-binding domain of ferredoxin-NADP reductase (FNR) module"/>
    <property type="match status" value="1"/>
</dbReference>
<dbReference type="InterPro" id="IPR017927">
    <property type="entry name" value="FAD-bd_FR_type"/>
</dbReference>
<sequence>MSPTECQVEVTANREIAPSYFSMRLVGPRLLARFRPGQFLMLGWTDGLDPLLSRPMSIRRARQFKVQSSKFQAQKDSSTNPKPEAWIAEVEILYKVCGRGTTLLAAMRPGRLLRALGPLGNGFEIPRHATEVFLVAGGIGAPPIAALAEGLAVRRASCETKMTVFLGGRSKADLLCTVDLKRAGAKIHVATEDGSAGYKGLVTERLEQHLHTPHPTPHTRLYACGPHPMLAALASIAEKYELPYQASLEAGMACGFGACMGCVVPVKGGGRDLSASQAGRTYRLVCKDGPV</sequence>
<name>A0AAJ1ESY4_9BACT</name>
<dbReference type="InterPro" id="IPR039261">
    <property type="entry name" value="FNR_nucleotide-bd"/>
</dbReference>
<evidence type="ECO:0000256" key="7">
    <source>
        <dbReference type="ARBA" id="ARBA00022982"/>
    </source>
</evidence>
<keyword evidence="3 11" id="KW-0285">Flavoprotein</keyword>
<gene>
    <name evidence="14" type="ORF">K8G79_06255</name>
</gene>
<evidence type="ECO:0000256" key="11">
    <source>
        <dbReference type="PIRSR" id="PIRSR006816-1"/>
    </source>
</evidence>
<dbReference type="Gene3D" id="2.40.30.10">
    <property type="entry name" value="Translation factors"/>
    <property type="match status" value="1"/>
</dbReference>
<dbReference type="Proteomes" id="UP001197609">
    <property type="component" value="Unassembled WGS sequence"/>
</dbReference>
<evidence type="ECO:0000256" key="8">
    <source>
        <dbReference type="ARBA" id="ARBA00023004"/>
    </source>
</evidence>
<evidence type="ECO:0000313" key="15">
    <source>
        <dbReference type="Proteomes" id="UP001197609"/>
    </source>
</evidence>
<dbReference type="InterPro" id="IPR050353">
    <property type="entry name" value="PyrK_electron_transfer"/>
</dbReference>
<dbReference type="Pfam" id="PF00175">
    <property type="entry name" value="NAD_binding_1"/>
    <property type="match status" value="1"/>
</dbReference>
<feature type="binding site" evidence="12">
    <location>
        <position position="259"/>
    </location>
    <ligand>
        <name>[2Fe-2S] cluster</name>
        <dbReference type="ChEBI" id="CHEBI:190135"/>
    </ligand>
</feature>
<dbReference type="InterPro" id="IPR017938">
    <property type="entry name" value="Riboflavin_synthase-like_b-brl"/>
</dbReference>
<keyword evidence="9 12" id="KW-0411">Iron-sulfur</keyword>
<comment type="cofactor">
    <cofactor evidence="12">
        <name>[2Fe-2S] cluster</name>
        <dbReference type="ChEBI" id="CHEBI:190135"/>
    </cofactor>
    <text evidence="12">Binds 1 [2Fe-2S] cluster per subunit.</text>
</comment>
<feature type="binding site" evidence="12">
    <location>
        <position position="262"/>
    </location>
    <ligand>
        <name>[2Fe-2S] cluster</name>
        <dbReference type="ChEBI" id="CHEBI:190135"/>
    </ligand>
</feature>
<feature type="binding site" evidence="11">
    <location>
        <begin position="100"/>
        <end position="101"/>
    </location>
    <ligand>
        <name>FAD</name>
        <dbReference type="ChEBI" id="CHEBI:57692"/>
    </ligand>
</feature>
<dbReference type="PROSITE" id="PS51384">
    <property type="entry name" value="FAD_FR"/>
    <property type="match status" value="1"/>
</dbReference>
<dbReference type="GO" id="GO:0016491">
    <property type="term" value="F:oxidoreductase activity"/>
    <property type="evidence" value="ECO:0007669"/>
    <property type="project" value="InterPro"/>
</dbReference>
<dbReference type="PRINTS" id="PR00409">
    <property type="entry name" value="PHDIOXRDTASE"/>
</dbReference>
<evidence type="ECO:0000256" key="9">
    <source>
        <dbReference type="ARBA" id="ARBA00023014"/>
    </source>
</evidence>
<comment type="caution">
    <text evidence="14">The sequence shown here is derived from an EMBL/GenBank/DDBJ whole genome shotgun (WGS) entry which is preliminary data.</text>
</comment>
<keyword evidence="6 11" id="KW-0274">FAD</keyword>
<evidence type="ECO:0000256" key="10">
    <source>
        <dbReference type="ARBA" id="ARBA00034078"/>
    </source>
</evidence>
<keyword evidence="2" id="KW-0813">Transport</keyword>
<dbReference type="GO" id="GO:0051537">
    <property type="term" value="F:2 iron, 2 sulfur cluster binding"/>
    <property type="evidence" value="ECO:0007669"/>
    <property type="project" value="UniProtKB-KW"/>
</dbReference>
<dbReference type="InterPro" id="IPR037117">
    <property type="entry name" value="Dihydroorotate_DH_ele_sf"/>
</dbReference>
<comment type="similarity">
    <text evidence="1">Belongs to the PyrK family.</text>
</comment>
<organism evidence="14 15">
    <name type="scientific">Candidatus Methylomirabilis tolerans</name>
    <dbReference type="NCBI Taxonomy" id="3123416"/>
    <lineage>
        <taxon>Bacteria</taxon>
        <taxon>Candidatus Methylomirabilota</taxon>
        <taxon>Candidatus Methylomirabilia</taxon>
        <taxon>Candidatus Methylomirabilales</taxon>
        <taxon>Candidatus Methylomirabilaceae</taxon>
        <taxon>Candidatus Methylomirabilis</taxon>
    </lineage>
</organism>
<evidence type="ECO:0000313" key="14">
    <source>
        <dbReference type="EMBL" id="MBZ0159719.1"/>
    </source>
</evidence>
<evidence type="ECO:0000256" key="2">
    <source>
        <dbReference type="ARBA" id="ARBA00022448"/>
    </source>
</evidence>
<dbReference type="GO" id="GO:0006221">
    <property type="term" value="P:pyrimidine nucleotide biosynthetic process"/>
    <property type="evidence" value="ECO:0007669"/>
    <property type="project" value="InterPro"/>
</dbReference>
<dbReference type="InterPro" id="IPR019480">
    <property type="entry name" value="Dihydroorotate_DH_Fe-S-bd"/>
</dbReference>
<dbReference type="CDD" id="cd06218">
    <property type="entry name" value="DHOD_e_trans"/>
    <property type="match status" value="1"/>
</dbReference>
<dbReference type="SUPFAM" id="SSF63380">
    <property type="entry name" value="Riboflavin synthase domain-like"/>
    <property type="match status" value="1"/>
</dbReference>
<dbReference type="Gene3D" id="2.10.240.10">
    <property type="entry name" value="Dihydroorotate dehydrogenase, electron transfer subunit"/>
    <property type="match status" value="1"/>
</dbReference>
<evidence type="ECO:0000259" key="13">
    <source>
        <dbReference type="PROSITE" id="PS51384"/>
    </source>
</evidence>
<dbReference type="PANTHER" id="PTHR43513:SF3">
    <property type="entry name" value="DIHYDROOROTATE DEHYDROGENASE B (NAD(+)), ELECTRON TRANSFER SUBUNIT-RELATED"/>
    <property type="match status" value="1"/>
</dbReference>
<dbReference type="GO" id="GO:0046872">
    <property type="term" value="F:metal ion binding"/>
    <property type="evidence" value="ECO:0007669"/>
    <property type="project" value="UniProtKB-KW"/>
</dbReference>
<evidence type="ECO:0000256" key="1">
    <source>
        <dbReference type="ARBA" id="ARBA00006422"/>
    </source>
</evidence>
<dbReference type="SUPFAM" id="SSF52343">
    <property type="entry name" value="Ferredoxin reductase-like, C-terminal NADP-linked domain"/>
    <property type="match status" value="1"/>
</dbReference>
<dbReference type="AlphaFoldDB" id="A0AAJ1ESY4"/>
<keyword evidence="5 12" id="KW-0479">Metal-binding</keyword>
<dbReference type="GO" id="GO:0050660">
    <property type="term" value="F:flavin adenine dinucleotide binding"/>
    <property type="evidence" value="ECO:0007669"/>
    <property type="project" value="InterPro"/>
</dbReference>
<feature type="binding site" evidence="12">
    <location>
        <position position="286"/>
    </location>
    <ligand>
        <name>[2Fe-2S] cluster</name>
        <dbReference type="ChEBI" id="CHEBI:190135"/>
    </ligand>
</feature>
<dbReference type="InterPro" id="IPR001433">
    <property type="entry name" value="OxRdtase_FAD/NAD-bd"/>
</dbReference>
<comment type="cofactor">
    <cofactor evidence="10">
        <name>[2Fe-2S] cluster</name>
        <dbReference type="ChEBI" id="CHEBI:190135"/>
    </cofactor>
</comment>